<protein>
    <submittedName>
        <fullName evidence="1">Uncharacterized protein</fullName>
    </submittedName>
</protein>
<evidence type="ECO:0000313" key="2">
    <source>
        <dbReference type="Proteomes" id="UP001152888"/>
    </source>
</evidence>
<evidence type="ECO:0000313" key="1">
    <source>
        <dbReference type="EMBL" id="CAH2015177.1"/>
    </source>
</evidence>
<reference evidence="1" key="1">
    <citation type="submission" date="2022-03" db="EMBL/GenBank/DDBJ databases">
        <authorList>
            <person name="Sayadi A."/>
        </authorList>
    </citation>
    <scope>NUCLEOTIDE SEQUENCE</scope>
</reference>
<dbReference type="AlphaFoldDB" id="A0A9P0ML12"/>
<keyword evidence="2" id="KW-1185">Reference proteome</keyword>
<dbReference type="EMBL" id="CAKOFQ010008628">
    <property type="protein sequence ID" value="CAH2015177.1"/>
    <property type="molecule type" value="Genomic_DNA"/>
</dbReference>
<gene>
    <name evidence="1" type="ORF">ACAOBT_LOCUS34583</name>
</gene>
<name>A0A9P0ML12_ACAOB</name>
<accession>A0A9P0ML12</accession>
<dbReference type="Proteomes" id="UP001152888">
    <property type="component" value="Unassembled WGS sequence"/>
</dbReference>
<organism evidence="1 2">
    <name type="scientific">Acanthoscelides obtectus</name>
    <name type="common">Bean weevil</name>
    <name type="synonym">Bruchus obtectus</name>
    <dbReference type="NCBI Taxonomy" id="200917"/>
    <lineage>
        <taxon>Eukaryota</taxon>
        <taxon>Metazoa</taxon>
        <taxon>Ecdysozoa</taxon>
        <taxon>Arthropoda</taxon>
        <taxon>Hexapoda</taxon>
        <taxon>Insecta</taxon>
        <taxon>Pterygota</taxon>
        <taxon>Neoptera</taxon>
        <taxon>Endopterygota</taxon>
        <taxon>Coleoptera</taxon>
        <taxon>Polyphaga</taxon>
        <taxon>Cucujiformia</taxon>
        <taxon>Chrysomeloidea</taxon>
        <taxon>Chrysomelidae</taxon>
        <taxon>Bruchinae</taxon>
        <taxon>Bruchini</taxon>
        <taxon>Acanthoscelides</taxon>
    </lineage>
</organism>
<comment type="caution">
    <text evidence="1">The sequence shown here is derived from an EMBL/GenBank/DDBJ whole genome shotgun (WGS) entry which is preliminary data.</text>
</comment>
<proteinExistence type="predicted"/>
<sequence>MCELKEKRQEFEIWNAPTFCVSVTIFDGDSQ</sequence>